<dbReference type="PANTHER" id="PTHR35332">
    <property type="entry name" value="REGULATION OF ENOLASE PROTEIN 1"/>
    <property type="match status" value="1"/>
</dbReference>
<sequence>MIDMAARTAFWRSIHANAGNRSAFGTDISQRVGYKIQLIQLVQSIIPTKPIYQTMSTTLQGLNITPGSPSTISSTNSTITVQALPVTDLWRKPPSTNSTNAPAYIIYRPLQKFKRARVTISADWTRLYDQGGLVFYINSRGLDEENYGSWVKTGIEFFDERPNVGTVTTPVDGYSDWSLVPTGKKSATIEVVPEKGGPSMHVYLIEEEKRTLVREVAWVFQEKYDQLLGVGVYAARPTNVEGEESGKGEALSVNFEGLEIEWTE</sequence>
<comment type="caution">
    <text evidence="1">The sequence shown here is derived from an EMBL/GenBank/DDBJ whole genome shotgun (WGS) entry which is preliminary data.</text>
</comment>
<dbReference type="AlphaFoldDB" id="A0A8H3GN21"/>
<dbReference type="InterPro" id="IPR009784">
    <property type="entry name" value="DUF1349"/>
</dbReference>
<evidence type="ECO:0000313" key="1">
    <source>
        <dbReference type="EMBL" id="CAE6462794.1"/>
    </source>
</evidence>
<gene>
    <name evidence="1" type="ORF">RDB_LOCUS161799</name>
</gene>
<protein>
    <submittedName>
        <fullName evidence="1">Uncharacterized protein</fullName>
    </submittedName>
</protein>
<dbReference type="Gene3D" id="2.60.120.200">
    <property type="match status" value="1"/>
</dbReference>
<dbReference type="InterPro" id="IPR013320">
    <property type="entry name" value="ConA-like_dom_sf"/>
</dbReference>
<dbReference type="SUPFAM" id="SSF49899">
    <property type="entry name" value="Concanavalin A-like lectins/glucanases"/>
    <property type="match status" value="1"/>
</dbReference>
<dbReference type="PANTHER" id="PTHR35332:SF2">
    <property type="entry name" value="REGULATION OF ENOLASE PROTEIN 1"/>
    <property type="match status" value="1"/>
</dbReference>
<organism evidence="1 2">
    <name type="scientific">Rhizoctonia solani</name>
    <dbReference type="NCBI Taxonomy" id="456999"/>
    <lineage>
        <taxon>Eukaryota</taxon>
        <taxon>Fungi</taxon>
        <taxon>Dikarya</taxon>
        <taxon>Basidiomycota</taxon>
        <taxon>Agaricomycotina</taxon>
        <taxon>Agaricomycetes</taxon>
        <taxon>Cantharellales</taxon>
        <taxon>Ceratobasidiaceae</taxon>
        <taxon>Rhizoctonia</taxon>
    </lineage>
</organism>
<proteinExistence type="predicted"/>
<dbReference type="Pfam" id="PF07081">
    <property type="entry name" value="DUF1349"/>
    <property type="match status" value="1"/>
</dbReference>
<dbReference type="OrthoDB" id="4491390at2759"/>
<dbReference type="Proteomes" id="UP000663846">
    <property type="component" value="Unassembled WGS sequence"/>
</dbReference>
<dbReference type="EMBL" id="CAJMWS010000772">
    <property type="protein sequence ID" value="CAE6462794.1"/>
    <property type="molecule type" value="Genomic_DNA"/>
</dbReference>
<reference evidence="1" key="1">
    <citation type="submission" date="2021-01" db="EMBL/GenBank/DDBJ databases">
        <authorList>
            <person name="Kaushik A."/>
        </authorList>
    </citation>
    <scope>NUCLEOTIDE SEQUENCE</scope>
    <source>
        <strain evidence="1">AG1-1C</strain>
    </source>
</reference>
<accession>A0A8H3GN21</accession>
<name>A0A8H3GN21_9AGAM</name>
<evidence type="ECO:0000313" key="2">
    <source>
        <dbReference type="Proteomes" id="UP000663846"/>
    </source>
</evidence>